<evidence type="ECO:0000256" key="2">
    <source>
        <dbReference type="SAM" id="MobiDB-lite"/>
    </source>
</evidence>
<dbReference type="InterPro" id="IPR029058">
    <property type="entry name" value="AB_hydrolase_fold"/>
</dbReference>
<feature type="region of interest" description="Disordered" evidence="2">
    <location>
        <begin position="1"/>
        <end position="31"/>
    </location>
</feature>
<dbReference type="InterPro" id="IPR005674">
    <property type="entry name" value="CocE/Ser_esterase"/>
</dbReference>
<feature type="domain" description="Xaa-Pro dipeptidyl-peptidase C-terminal" evidence="3">
    <location>
        <begin position="322"/>
        <end position="556"/>
    </location>
</feature>
<accession>A0AAN6E390</accession>
<dbReference type="InterPro" id="IPR000383">
    <property type="entry name" value="Xaa-Pro-like_dom"/>
</dbReference>
<comment type="caution">
    <text evidence="4">The sequence shown here is derived from an EMBL/GenBank/DDBJ whole genome shotgun (WGS) entry which is preliminary data.</text>
</comment>
<protein>
    <submittedName>
        <fullName evidence="4">Alpha/Beta hydrolase protein</fullName>
    </submittedName>
</protein>
<evidence type="ECO:0000313" key="4">
    <source>
        <dbReference type="EMBL" id="KAI1617351.1"/>
    </source>
</evidence>
<dbReference type="PANTHER" id="PTHR43056:SF10">
    <property type="entry name" value="COCE_NOND FAMILY, PUTATIVE (AFU_ORTHOLOGUE AFUA_7G00600)-RELATED"/>
    <property type="match status" value="1"/>
</dbReference>
<dbReference type="InterPro" id="IPR050585">
    <property type="entry name" value="Xaa-Pro_dipeptidyl-ppase/CocE"/>
</dbReference>
<name>A0AAN6E390_9EURO</name>
<evidence type="ECO:0000259" key="3">
    <source>
        <dbReference type="SMART" id="SM00939"/>
    </source>
</evidence>
<evidence type="ECO:0000313" key="5">
    <source>
        <dbReference type="Proteomes" id="UP001203852"/>
    </source>
</evidence>
<dbReference type="GO" id="GO:0008239">
    <property type="term" value="F:dipeptidyl-peptidase activity"/>
    <property type="evidence" value="ECO:0007669"/>
    <property type="project" value="InterPro"/>
</dbReference>
<dbReference type="InterPro" id="IPR013736">
    <property type="entry name" value="Xaa-Pro_dipept_C"/>
</dbReference>
<dbReference type="Proteomes" id="UP001203852">
    <property type="component" value="Unassembled WGS sequence"/>
</dbReference>
<dbReference type="Gene3D" id="2.60.120.260">
    <property type="entry name" value="Galactose-binding domain-like"/>
    <property type="match status" value="1"/>
</dbReference>
<proteinExistence type="predicted"/>
<dbReference type="Pfam" id="PF02129">
    <property type="entry name" value="Peptidase_S15"/>
    <property type="match status" value="1"/>
</dbReference>
<dbReference type="Gene3D" id="1.10.3020.20">
    <property type="match status" value="1"/>
</dbReference>
<sequence>MSSEGHNIYTHDFRPPYRKSVHPQKIAAPKRPAPDLKHETIVLDGGKVLLEKDVAVRMRDGVHLYVDVYRPVPDVAAKTPTIVFFAPFGKHGAVPRELFQNMGVDFSKLSKYTHWELPDPLRWCAEFHYSFVSVDPRGCWWSEGEAAHFFSPEEGRDGYDVVEWIAEQEWCTGAVGWGAVSYFAMSIYQTAVLHPPHLKAIMPWEGISDIYREVNCPGGIPNVAFQQLWMDMTGNGLNKSEDHAVAAIERPLYDAWWQSKVADWSLINIPAFSVTGWSSLGLHLRGTIEAWSQFSSKDKYLLVHAGREWGEYYNEHNIQRQKQFFDRYLKGIKNGVDNWPRVTYDVRSSATQSTQRTAKDFPPKAQFTRLMLSPAGLTQQPVTKADSVPFRAHEPGSVATFDHKFTAPTEITGYSSVRLYIQALNYPDVDLYVALQKLDKDGNEVKFYHSTQQIEASASFGWLRVSHRELDTSKSRPERPYHTHQKRQWLTPGDIVGVSVEIWPSSTTWETGETLRLVVKGSPFTNQQNRTQVKGPNHGWGDVKIWTGGEYESSLLVPMV</sequence>
<dbReference type="AlphaFoldDB" id="A0AAN6E390"/>
<gene>
    <name evidence="4" type="ORF">EDD36DRAFT_161088</name>
</gene>
<dbReference type="InterPro" id="IPR008979">
    <property type="entry name" value="Galactose-bd-like_sf"/>
</dbReference>
<dbReference type="EMBL" id="MU404351">
    <property type="protein sequence ID" value="KAI1617351.1"/>
    <property type="molecule type" value="Genomic_DNA"/>
</dbReference>
<dbReference type="PANTHER" id="PTHR43056">
    <property type="entry name" value="PEPTIDASE S9 PROLYL OLIGOPEPTIDASE"/>
    <property type="match status" value="1"/>
</dbReference>
<keyword evidence="5" id="KW-1185">Reference proteome</keyword>
<keyword evidence="1 4" id="KW-0378">Hydrolase</keyword>
<dbReference type="Gene3D" id="3.40.50.1820">
    <property type="entry name" value="alpha/beta hydrolase"/>
    <property type="match status" value="1"/>
</dbReference>
<dbReference type="SMART" id="SM00939">
    <property type="entry name" value="PepX_C"/>
    <property type="match status" value="1"/>
</dbReference>
<dbReference type="SUPFAM" id="SSF49785">
    <property type="entry name" value="Galactose-binding domain-like"/>
    <property type="match status" value="1"/>
</dbReference>
<reference evidence="4" key="1">
    <citation type="journal article" date="2022" name="bioRxiv">
        <title>Deciphering the potential niche of two novel black yeast fungi from a biological soil crust based on their genomes, phenotypes, and melanin regulation.</title>
        <authorList>
            <consortium name="DOE Joint Genome Institute"/>
            <person name="Carr E.C."/>
            <person name="Barton Q."/>
            <person name="Grambo S."/>
            <person name="Sullivan M."/>
            <person name="Renfro C.M."/>
            <person name="Kuo A."/>
            <person name="Pangilinan J."/>
            <person name="Lipzen A."/>
            <person name="Keymanesh K."/>
            <person name="Savage E."/>
            <person name="Barry K."/>
            <person name="Grigoriev I.V."/>
            <person name="Riekhof W.R."/>
            <person name="Harris S.S."/>
        </authorList>
    </citation>
    <scope>NUCLEOTIDE SEQUENCE</scope>
    <source>
        <strain evidence="4">JF 03-4F</strain>
    </source>
</reference>
<dbReference type="SUPFAM" id="SSF53474">
    <property type="entry name" value="alpha/beta-Hydrolases"/>
    <property type="match status" value="1"/>
</dbReference>
<organism evidence="4 5">
    <name type="scientific">Exophiala viscosa</name>
    <dbReference type="NCBI Taxonomy" id="2486360"/>
    <lineage>
        <taxon>Eukaryota</taxon>
        <taxon>Fungi</taxon>
        <taxon>Dikarya</taxon>
        <taxon>Ascomycota</taxon>
        <taxon>Pezizomycotina</taxon>
        <taxon>Eurotiomycetes</taxon>
        <taxon>Chaetothyriomycetidae</taxon>
        <taxon>Chaetothyriales</taxon>
        <taxon>Herpotrichiellaceae</taxon>
        <taxon>Exophiala</taxon>
    </lineage>
</organism>
<dbReference type="NCBIfam" id="TIGR00976">
    <property type="entry name" value="CocE_NonD"/>
    <property type="match status" value="2"/>
</dbReference>
<evidence type="ECO:0000256" key="1">
    <source>
        <dbReference type="ARBA" id="ARBA00022801"/>
    </source>
</evidence>
<dbReference type="Pfam" id="PF08530">
    <property type="entry name" value="PepX_C"/>
    <property type="match status" value="1"/>
</dbReference>